<dbReference type="Proteomes" id="UP000025238">
    <property type="component" value="Chromosome"/>
</dbReference>
<dbReference type="KEGG" id="pstu:UIB01_09425"/>
<dbReference type="AlphaFoldDB" id="A0A023WSN0"/>
<evidence type="ECO:0000313" key="3">
    <source>
        <dbReference type="Proteomes" id="UP000025238"/>
    </source>
</evidence>
<organism evidence="2 3">
    <name type="scientific">Stutzerimonas stutzeri</name>
    <name type="common">Pseudomonas stutzeri</name>
    <dbReference type="NCBI Taxonomy" id="316"/>
    <lineage>
        <taxon>Bacteria</taxon>
        <taxon>Pseudomonadati</taxon>
        <taxon>Pseudomonadota</taxon>
        <taxon>Gammaproteobacteria</taxon>
        <taxon>Pseudomonadales</taxon>
        <taxon>Pseudomonadaceae</taxon>
        <taxon>Stutzerimonas</taxon>
    </lineage>
</organism>
<protein>
    <submittedName>
        <fullName evidence="2">Uncharacterized protein</fullName>
    </submittedName>
</protein>
<dbReference type="PATRIC" id="fig|316.97.peg.1886"/>
<gene>
    <name evidence="2" type="ORF">UIB01_09425</name>
</gene>
<proteinExistence type="predicted"/>
<reference evidence="2 3" key="1">
    <citation type="submission" date="2014-03" db="EMBL/GenBank/DDBJ databases">
        <title>Complete genome sequence of Pseudomonas stutzeri 19SMN4.</title>
        <authorList>
            <person name="Brunet-Galmes I."/>
            <person name="Nogales B."/>
            <person name="Busquets A."/>
            <person name="Pena A."/>
            <person name="Gomila M."/>
            <person name="Garcia-Valdes E."/>
            <person name="Lalucat J."/>
            <person name="Bennasar A."/>
            <person name="Bosch R."/>
        </authorList>
    </citation>
    <scope>NUCLEOTIDE SEQUENCE [LARGE SCALE GENOMIC DNA]</scope>
    <source>
        <strain evidence="2 3">19SMN4</strain>
    </source>
</reference>
<evidence type="ECO:0000313" key="2">
    <source>
        <dbReference type="EMBL" id="AHY42695.1"/>
    </source>
</evidence>
<name>A0A023WSN0_STUST</name>
<evidence type="ECO:0000256" key="1">
    <source>
        <dbReference type="SAM" id="Coils"/>
    </source>
</evidence>
<feature type="coiled-coil region" evidence="1">
    <location>
        <begin position="200"/>
        <end position="229"/>
    </location>
</feature>
<sequence length="294" mass="34219">MDQGFLKPSKRRLADLVVTRPMLDEGIALLDELFRRFELKGHPVSLSPGDRIYRRVGVDVRENPGKTAEHRYPSLWVPSKPTVVFIGTVAIGLTLFELTETKEARYIDGEYVPLEQAEQHRPRHGWPHWPWTTQHAFATGRFCLQAYSPYPLADWSETWRERKSGDLRKRLDTIVRAVRAAAPLVAQLVEEGELAEQVRRREQEAQWQRHLEERERQRREKARQDARNELLQIIASWDEAQRIDSFFAAARAQLRQRNDDAHDVLLERLDNARSLIGEPDPLAALLGWKTPEER</sequence>
<keyword evidence="1" id="KW-0175">Coiled coil</keyword>
<dbReference type="EMBL" id="CP007509">
    <property type="protein sequence ID" value="AHY42695.1"/>
    <property type="molecule type" value="Genomic_DNA"/>
</dbReference>
<accession>A0A023WSN0</accession>